<evidence type="ECO:0000256" key="1">
    <source>
        <dbReference type="SAM" id="SignalP"/>
    </source>
</evidence>
<feature type="chain" id="PRO_5046073063" evidence="1">
    <location>
        <begin position="23"/>
        <end position="595"/>
    </location>
</feature>
<organism evidence="3 4">
    <name type="scientific">Niabella pedocola</name>
    <dbReference type="NCBI Taxonomy" id="1752077"/>
    <lineage>
        <taxon>Bacteria</taxon>
        <taxon>Pseudomonadati</taxon>
        <taxon>Bacteroidota</taxon>
        <taxon>Chitinophagia</taxon>
        <taxon>Chitinophagales</taxon>
        <taxon>Chitinophagaceae</taxon>
        <taxon>Niabella</taxon>
    </lineage>
</organism>
<dbReference type="InterPro" id="IPR036278">
    <property type="entry name" value="Sialidase_sf"/>
</dbReference>
<dbReference type="RefSeq" id="WP_231003876.1">
    <property type="nucleotide sequence ID" value="NZ_JAJNEC010000005.1"/>
</dbReference>
<name>A0ABS8PNI7_9BACT</name>
<reference evidence="3 4" key="1">
    <citation type="submission" date="2021-11" db="EMBL/GenBank/DDBJ databases">
        <title>Genomic of Niabella pedocola.</title>
        <authorList>
            <person name="Wu T."/>
        </authorList>
    </citation>
    <scope>NUCLEOTIDE SEQUENCE [LARGE SCALE GENOMIC DNA]</scope>
    <source>
        <strain evidence="3 4">JCM 31011</strain>
    </source>
</reference>
<dbReference type="Proteomes" id="UP001199816">
    <property type="component" value="Unassembled WGS sequence"/>
</dbReference>
<dbReference type="InterPro" id="IPR011040">
    <property type="entry name" value="Sialidase"/>
</dbReference>
<evidence type="ECO:0000259" key="2">
    <source>
        <dbReference type="Pfam" id="PF13088"/>
    </source>
</evidence>
<sequence>MRQSKPILYLFLLCFITRSVCAQEAQQVEGFDTVAFHYNANRAAAVRDFRGQTKGYMTAGWWAKGQIKKNWLSWKTAVVPEKVNTTFSFIGSSAVLPAIMLNGPELRLSVNGAYALTFNIGKTHDFTWKEGAFELKYISKRTEFPYTGEHRQFALNGNSGIYQLTVPASVVEPGKAATIAVELLPFDGWDHGWFMVKAYKDVLQAPTVQKLEKRIDGMQKDINLLLEQTNILASKLYSKELGNKQYEHQLIYTNGYRHLHPADIIKLKNGDILLFTREATEHFANDGDIVMLRSTDNGKTWGDRKVVSAIKDLDEREGCGIQLKDGTIVVGIFYNELYIPDGTYNWGGTVKLAPLNRARLGAHFITSKDNGKTWEQGAFIDMKGKPFTGVEGPTDAPVEMPDGSIVMGVIGYGINGDSKNIGAVLLRSTDKAKTWNYVSTIAGDPGGKQKGFLEPGLVRTKTGRLIAGLRNHADENAIYISYSDDAGKTWVPPFKTKMIGHPVDLVQLKDGRIMATYGIREGAGRHAEPGGIRACFSSDNGKTWDIKNEVVLRDDFINWDIGYPESLEMEDGRIMTVYYFNLFGKYYIGATYWKP</sequence>
<keyword evidence="3" id="KW-0378">Hydrolase</keyword>
<feature type="domain" description="Sialidase" evidence="2">
    <location>
        <begin position="363"/>
        <end position="574"/>
    </location>
</feature>
<dbReference type="PANTHER" id="PTHR43752:SF2">
    <property type="entry name" value="BNR_ASP-BOX REPEAT FAMILY PROTEIN"/>
    <property type="match status" value="1"/>
</dbReference>
<dbReference type="GO" id="GO:0016787">
    <property type="term" value="F:hydrolase activity"/>
    <property type="evidence" value="ECO:0007669"/>
    <property type="project" value="UniProtKB-KW"/>
</dbReference>
<protein>
    <submittedName>
        <fullName evidence="3">Glycoside hydrolase</fullName>
    </submittedName>
</protein>
<keyword evidence="4" id="KW-1185">Reference proteome</keyword>
<dbReference type="SUPFAM" id="SSF50939">
    <property type="entry name" value="Sialidases"/>
    <property type="match status" value="1"/>
</dbReference>
<proteinExistence type="predicted"/>
<evidence type="ECO:0000313" key="3">
    <source>
        <dbReference type="EMBL" id="MCD2422664.1"/>
    </source>
</evidence>
<keyword evidence="1" id="KW-0732">Signal</keyword>
<accession>A0ABS8PNI7</accession>
<dbReference type="EMBL" id="JAJNEC010000005">
    <property type="protein sequence ID" value="MCD2422664.1"/>
    <property type="molecule type" value="Genomic_DNA"/>
</dbReference>
<evidence type="ECO:0000313" key="4">
    <source>
        <dbReference type="Proteomes" id="UP001199816"/>
    </source>
</evidence>
<feature type="signal peptide" evidence="1">
    <location>
        <begin position="1"/>
        <end position="22"/>
    </location>
</feature>
<gene>
    <name evidence="3" type="ORF">LQ567_07825</name>
</gene>
<dbReference type="Pfam" id="PF13088">
    <property type="entry name" value="BNR_2"/>
    <property type="match status" value="1"/>
</dbReference>
<comment type="caution">
    <text evidence="3">The sequence shown here is derived from an EMBL/GenBank/DDBJ whole genome shotgun (WGS) entry which is preliminary data.</text>
</comment>
<dbReference type="Gene3D" id="2.120.10.10">
    <property type="match status" value="1"/>
</dbReference>
<dbReference type="PANTHER" id="PTHR43752">
    <property type="entry name" value="BNR/ASP-BOX REPEAT FAMILY PROTEIN"/>
    <property type="match status" value="1"/>
</dbReference>
<dbReference type="CDD" id="cd15482">
    <property type="entry name" value="Sialidase_non-viral"/>
    <property type="match status" value="1"/>
</dbReference>